<organism evidence="7 8">
    <name type="scientific">Opisthorchis viverrini</name>
    <name type="common">Southeast Asian liver fluke</name>
    <dbReference type="NCBI Taxonomy" id="6198"/>
    <lineage>
        <taxon>Eukaryota</taxon>
        <taxon>Metazoa</taxon>
        <taxon>Spiralia</taxon>
        <taxon>Lophotrochozoa</taxon>
        <taxon>Platyhelminthes</taxon>
        <taxon>Trematoda</taxon>
        <taxon>Digenea</taxon>
        <taxon>Opisthorchiida</taxon>
        <taxon>Opisthorchiata</taxon>
        <taxon>Opisthorchiidae</taxon>
        <taxon>Opisthorchis</taxon>
    </lineage>
</organism>
<dbReference type="GO" id="GO:0036297">
    <property type="term" value="P:interstrand cross-link repair"/>
    <property type="evidence" value="ECO:0007669"/>
    <property type="project" value="TreeGrafter"/>
</dbReference>
<protein>
    <submittedName>
        <fullName evidence="7">DEAD/DEAH box helicase</fullName>
    </submittedName>
</protein>
<reference evidence="7 8" key="1">
    <citation type="submission" date="2015-03" db="EMBL/GenBank/DDBJ databases">
        <title>Draft genome of the nematode, Opisthorchis viverrini.</title>
        <authorList>
            <person name="Mitreva M."/>
        </authorList>
    </citation>
    <scope>NUCLEOTIDE SEQUENCE [LARGE SCALE GENOMIC DNA]</scope>
    <source>
        <strain evidence="7">Khon Kaen</strain>
    </source>
</reference>
<dbReference type="GO" id="GO:0045003">
    <property type="term" value="P:double-strand break repair via synthesis-dependent strand annealing"/>
    <property type="evidence" value="ECO:0007669"/>
    <property type="project" value="TreeGrafter"/>
</dbReference>
<dbReference type="SUPFAM" id="SSF52540">
    <property type="entry name" value="P-loop containing nucleoside triphosphate hydrolases"/>
    <property type="match status" value="1"/>
</dbReference>
<keyword evidence="2" id="KW-0378">Hydrolase</keyword>
<feature type="domain" description="Helicase ATP-binding" evidence="6">
    <location>
        <begin position="124"/>
        <end position="256"/>
    </location>
</feature>
<keyword evidence="3 7" id="KW-0347">Helicase</keyword>
<sequence>MKQTSLIQSWTRALNKPFGRSQPSAITSTTTSTPRTPPDSAIRDIGADADDHLLATLLDQYVDNSEVSPVVNQESAIAALRSRPPIAYRPTGNDSDHLAGFDTEAGRTWIYPLNVNIRDYQFHITEQCLYKNTLVCLPTGLGKTLVAAVVMYNFLRWYPHGKSVFMAPTRPLVAQQLTACGRLLGLSSDTAIELTGSTPQAKRQRLWSNLRAFFLTPQVLMNDLQAGVCPSADLRLLIFDEAHKATGNHAYCQVIK</sequence>
<feature type="compositionally biased region" description="Low complexity" evidence="5">
    <location>
        <begin position="21"/>
        <end position="40"/>
    </location>
</feature>
<keyword evidence="4" id="KW-0067">ATP-binding</keyword>
<dbReference type="GO" id="GO:0016787">
    <property type="term" value="F:hydrolase activity"/>
    <property type="evidence" value="ECO:0007669"/>
    <property type="project" value="UniProtKB-KW"/>
</dbReference>
<evidence type="ECO:0000313" key="7">
    <source>
        <dbReference type="EMBL" id="OON15572.1"/>
    </source>
</evidence>
<keyword evidence="8" id="KW-1185">Reference proteome</keyword>
<dbReference type="GO" id="GO:0000400">
    <property type="term" value="F:four-way junction DNA binding"/>
    <property type="evidence" value="ECO:0007669"/>
    <property type="project" value="TreeGrafter"/>
</dbReference>
<dbReference type="GO" id="GO:0043138">
    <property type="term" value="F:3'-5' DNA helicase activity"/>
    <property type="evidence" value="ECO:0007669"/>
    <property type="project" value="TreeGrafter"/>
</dbReference>
<evidence type="ECO:0000256" key="1">
    <source>
        <dbReference type="ARBA" id="ARBA00022741"/>
    </source>
</evidence>
<evidence type="ECO:0000313" key="8">
    <source>
        <dbReference type="Proteomes" id="UP000243686"/>
    </source>
</evidence>
<keyword evidence="1" id="KW-0547">Nucleotide-binding</keyword>
<evidence type="ECO:0000256" key="5">
    <source>
        <dbReference type="SAM" id="MobiDB-lite"/>
    </source>
</evidence>
<dbReference type="AlphaFoldDB" id="A0A1S8WM95"/>
<dbReference type="PROSITE" id="PS51192">
    <property type="entry name" value="HELICASE_ATP_BIND_1"/>
    <property type="match status" value="1"/>
</dbReference>
<dbReference type="PANTHER" id="PTHR14025">
    <property type="entry name" value="FANCONI ANEMIA GROUP M FANCM FAMILY MEMBER"/>
    <property type="match status" value="1"/>
</dbReference>
<dbReference type="Pfam" id="PF00270">
    <property type="entry name" value="DEAD"/>
    <property type="match status" value="1"/>
</dbReference>
<accession>A0A1S8WM95</accession>
<dbReference type="InterPro" id="IPR027417">
    <property type="entry name" value="P-loop_NTPase"/>
</dbReference>
<dbReference type="EMBL" id="KV903546">
    <property type="protein sequence ID" value="OON15572.1"/>
    <property type="molecule type" value="Genomic_DNA"/>
</dbReference>
<dbReference type="GO" id="GO:0005524">
    <property type="term" value="F:ATP binding"/>
    <property type="evidence" value="ECO:0007669"/>
    <property type="project" value="UniProtKB-KW"/>
</dbReference>
<name>A0A1S8WM95_OPIVI</name>
<dbReference type="SMART" id="SM00487">
    <property type="entry name" value="DEXDc"/>
    <property type="match status" value="1"/>
</dbReference>
<evidence type="ECO:0000256" key="4">
    <source>
        <dbReference type="ARBA" id="ARBA00022840"/>
    </source>
</evidence>
<dbReference type="PANTHER" id="PTHR14025:SF20">
    <property type="entry name" value="FANCONI ANEMIA GROUP M PROTEIN"/>
    <property type="match status" value="1"/>
</dbReference>
<dbReference type="Proteomes" id="UP000243686">
    <property type="component" value="Unassembled WGS sequence"/>
</dbReference>
<evidence type="ECO:0000256" key="3">
    <source>
        <dbReference type="ARBA" id="ARBA00022806"/>
    </source>
</evidence>
<gene>
    <name evidence="7" type="ORF">X801_08623</name>
</gene>
<evidence type="ECO:0000256" key="2">
    <source>
        <dbReference type="ARBA" id="ARBA00022801"/>
    </source>
</evidence>
<dbReference type="GO" id="GO:0009378">
    <property type="term" value="F:four-way junction helicase activity"/>
    <property type="evidence" value="ECO:0007669"/>
    <property type="project" value="TreeGrafter"/>
</dbReference>
<evidence type="ECO:0000259" key="6">
    <source>
        <dbReference type="PROSITE" id="PS51192"/>
    </source>
</evidence>
<dbReference type="InterPro" id="IPR014001">
    <property type="entry name" value="Helicase_ATP-bd"/>
</dbReference>
<feature type="region of interest" description="Disordered" evidence="5">
    <location>
        <begin position="16"/>
        <end position="41"/>
    </location>
</feature>
<dbReference type="InterPro" id="IPR011545">
    <property type="entry name" value="DEAD/DEAH_box_helicase_dom"/>
</dbReference>
<proteinExistence type="predicted"/>
<dbReference type="Gene3D" id="3.40.50.300">
    <property type="entry name" value="P-loop containing nucleotide triphosphate hydrolases"/>
    <property type="match status" value="1"/>
</dbReference>